<protein>
    <recommendedName>
        <fullName evidence="3">Tubulin-specific chaperone E</fullName>
    </recommendedName>
    <alternativeName>
        <fullName evidence="8">Tubulin-folding cofactor E</fullName>
    </alternativeName>
</protein>
<reference evidence="10" key="1">
    <citation type="submission" date="2021-01" db="UniProtKB">
        <authorList>
            <consortium name="EnsemblMetazoa"/>
        </authorList>
    </citation>
    <scope>IDENTIFICATION</scope>
</reference>
<dbReference type="PROSITE" id="PS00845">
    <property type="entry name" value="CAP_GLY_1"/>
    <property type="match status" value="1"/>
</dbReference>
<dbReference type="PROSITE" id="PS51450">
    <property type="entry name" value="LRR"/>
    <property type="match status" value="1"/>
</dbReference>
<dbReference type="InterPro" id="IPR036859">
    <property type="entry name" value="CAP-Gly_dom_sf"/>
</dbReference>
<evidence type="ECO:0000256" key="2">
    <source>
        <dbReference type="ARBA" id="ARBA00006286"/>
    </source>
</evidence>
<comment type="similarity">
    <text evidence="2">Belongs to the TBCE family.</text>
</comment>
<dbReference type="Gene3D" id="2.30.30.190">
    <property type="entry name" value="CAP Gly-rich-like domain"/>
    <property type="match status" value="1"/>
</dbReference>
<dbReference type="RefSeq" id="XP_022655914.1">
    <property type="nucleotide sequence ID" value="XM_022800179.1"/>
</dbReference>
<dbReference type="RefSeq" id="XP_022655887.1">
    <property type="nucleotide sequence ID" value="XM_022800152.1"/>
</dbReference>
<comment type="subcellular location">
    <subcellularLocation>
        <location evidence="1">Cytoplasm</location>
    </subcellularLocation>
</comment>
<dbReference type="EnsemblMetazoa" id="XM_022800179">
    <property type="protein sequence ID" value="XP_022655914"/>
    <property type="gene ID" value="LOC111248214"/>
</dbReference>
<dbReference type="RefSeq" id="XP_022655906.1">
    <property type="nucleotide sequence ID" value="XM_022800171.1"/>
</dbReference>
<keyword evidence="4" id="KW-0963">Cytoplasm</keyword>
<dbReference type="InterPro" id="IPR000938">
    <property type="entry name" value="CAP-Gly_domain"/>
</dbReference>
<dbReference type="CDD" id="cd17044">
    <property type="entry name" value="Ubl_TBCE"/>
    <property type="match status" value="1"/>
</dbReference>
<evidence type="ECO:0000313" key="10">
    <source>
        <dbReference type="EnsemblMetazoa" id="XP_022655887"/>
    </source>
</evidence>
<dbReference type="KEGG" id="vde:111248214"/>
<dbReference type="EnsemblMetazoa" id="XM_022800161">
    <property type="protein sequence ID" value="XP_022655896"/>
    <property type="gene ID" value="LOC111248214"/>
</dbReference>
<organism evidence="10 11">
    <name type="scientific">Varroa destructor</name>
    <name type="common">Honeybee mite</name>
    <dbReference type="NCBI Taxonomy" id="109461"/>
    <lineage>
        <taxon>Eukaryota</taxon>
        <taxon>Metazoa</taxon>
        <taxon>Ecdysozoa</taxon>
        <taxon>Arthropoda</taxon>
        <taxon>Chelicerata</taxon>
        <taxon>Arachnida</taxon>
        <taxon>Acari</taxon>
        <taxon>Parasitiformes</taxon>
        <taxon>Mesostigmata</taxon>
        <taxon>Gamasina</taxon>
        <taxon>Dermanyssoidea</taxon>
        <taxon>Varroidae</taxon>
        <taxon>Varroa</taxon>
    </lineage>
</organism>
<dbReference type="PROSITE" id="PS50245">
    <property type="entry name" value="CAP_GLY_2"/>
    <property type="match status" value="1"/>
</dbReference>
<dbReference type="FunCoup" id="A0A7M7JUK4">
    <property type="interactions" value="1645"/>
</dbReference>
<dbReference type="SUPFAM" id="SSF74924">
    <property type="entry name" value="Cap-Gly domain"/>
    <property type="match status" value="1"/>
</dbReference>
<evidence type="ECO:0000259" key="9">
    <source>
        <dbReference type="PROSITE" id="PS50245"/>
    </source>
</evidence>
<dbReference type="GeneID" id="111248214"/>
<dbReference type="AlphaFoldDB" id="A0A7M7JUK4"/>
<evidence type="ECO:0000256" key="4">
    <source>
        <dbReference type="ARBA" id="ARBA00022490"/>
    </source>
</evidence>
<dbReference type="Pfam" id="PF01302">
    <property type="entry name" value="CAP_GLY"/>
    <property type="match status" value="1"/>
</dbReference>
<dbReference type="GO" id="GO:0005737">
    <property type="term" value="C:cytoplasm"/>
    <property type="evidence" value="ECO:0007669"/>
    <property type="project" value="UniProtKB-SubCell"/>
</dbReference>
<dbReference type="EnsemblMetazoa" id="XM_022800142">
    <property type="protein sequence ID" value="XP_022655877"/>
    <property type="gene ID" value="LOC111248214"/>
</dbReference>
<keyword evidence="5" id="KW-0433">Leucine-rich repeat</keyword>
<dbReference type="InterPro" id="IPR044079">
    <property type="entry name" value="Ubl_TBCE"/>
</dbReference>
<proteinExistence type="inferred from homology"/>
<evidence type="ECO:0000256" key="3">
    <source>
        <dbReference type="ARBA" id="ARBA00015004"/>
    </source>
</evidence>
<dbReference type="EnsemblMetazoa" id="XM_022800171">
    <property type="protein sequence ID" value="XP_022655906"/>
    <property type="gene ID" value="LOC111248214"/>
</dbReference>
<dbReference type="OrthoDB" id="5273213at2759"/>
<accession>A0A7M7JUK4</accession>
<sequence length="543" mass="61440">MDATSPVAVMGQRVSVDGCYATVRFQGAVKGTQGLWLGVEWDDPARGKHNGCYNGTQYFKTRHATGGSFVRPSKAELGISVTEAIKAKYFEHEKDEKTKGKDKQSTENEADVWLLGNIGNARSNIKIIEFVGPEMVSELQSRQERLRIVNLHNLPVSSAGREIPSVAPFIYELDLSHTLLSHWDTVALIAQQLPHLTELKLGKNHLRVPSLVTKHQEAFQSVKNISLEASNLTWEHILQLAPMWPHIEALEVSANNISSLTTPPKSLFYNLQSLSLQENPLSSWQEVAHLAYLPKLRELYLNGCRLQSISFPGAPGQQIEQFTNLERLEVAGNSLTSWRSIAELEKLGALRQLRVNGNPVMETAGSFDEAFNEILCRLGRVSNLNRMDVSRETRKNAELYYLKKCFVDYQRSQSGVENDALQFHCLHPRFSHLLKEYGEPVIVVAENKPENIKKTLLSLVFIAVDNPSLLPVEKKVPSSMSLTNLKKMVNVMFKTPGKRRPELTYYPTDERYGDGRPEYDFGNDLRDLNYYDIQNGDKIFVRW</sequence>
<dbReference type="RefSeq" id="XP_022655877.1">
    <property type="nucleotide sequence ID" value="XM_022800142.1"/>
</dbReference>
<dbReference type="SUPFAM" id="SSF52047">
    <property type="entry name" value="RNI-like"/>
    <property type="match status" value="1"/>
</dbReference>
<evidence type="ECO:0000256" key="6">
    <source>
        <dbReference type="ARBA" id="ARBA00022737"/>
    </source>
</evidence>
<dbReference type="Proteomes" id="UP000594260">
    <property type="component" value="Unplaced"/>
</dbReference>
<evidence type="ECO:0000256" key="8">
    <source>
        <dbReference type="ARBA" id="ARBA00030180"/>
    </source>
</evidence>
<evidence type="ECO:0000313" key="11">
    <source>
        <dbReference type="Proteomes" id="UP000594260"/>
    </source>
</evidence>
<dbReference type="InterPro" id="IPR032675">
    <property type="entry name" value="LRR_dom_sf"/>
</dbReference>
<dbReference type="Gene3D" id="3.10.20.90">
    <property type="entry name" value="Phosphatidylinositol 3-kinase Catalytic Subunit, Chain A, domain 1"/>
    <property type="match status" value="1"/>
</dbReference>
<keyword evidence="11" id="KW-1185">Reference proteome</keyword>
<keyword evidence="6" id="KW-0677">Repeat</keyword>
<name>A0A7M7JUK4_VARDE</name>
<dbReference type="OMA" id="SEESHMF"/>
<dbReference type="InParanoid" id="A0A7M7JUK4"/>
<dbReference type="EnsemblMetazoa" id="XM_022800152">
    <property type="protein sequence ID" value="XP_022655887"/>
    <property type="gene ID" value="LOC111248214"/>
</dbReference>
<dbReference type="InterPro" id="IPR001611">
    <property type="entry name" value="Leu-rich_rpt"/>
</dbReference>
<dbReference type="Gene3D" id="3.80.10.10">
    <property type="entry name" value="Ribonuclease Inhibitor"/>
    <property type="match status" value="2"/>
</dbReference>
<dbReference type="SUPFAM" id="SSF54236">
    <property type="entry name" value="Ubiquitin-like"/>
    <property type="match status" value="1"/>
</dbReference>
<dbReference type="FunFam" id="2.30.30.190:FF:000008">
    <property type="entry name" value="Tubulin-specific chaperone E"/>
    <property type="match status" value="1"/>
</dbReference>
<dbReference type="InterPro" id="IPR029071">
    <property type="entry name" value="Ubiquitin-like_domsf"/>
</dbReference>
<dbReference type="RefSeq" id="XP_022655896.1">
    <property type="nucleotide sequence ID" value="XM_022800161.1"/>
</dbReference>
<dbReference type="PANTHER" id="PTHR18849:SF0">
    <property type="entry name" value="CILIA- AND FLAGELLA-ASSOCIATED PROTEIN 410-RELATED"/>
    <property type="match status" value="1"/>
</dbReference>
<keyword evidence="7" id="KW-0143">Chaperone</keyword>
<feature type="domain" description="CAP-Gly" evidence="9">
    <location>
        <begin position="27"/>
        <end position="71"/>
    </location>
</feature>
<evidence type="ECO:0000256" key="1">
    <source>
        <dbReference type="ARBA" id="ARBA00004496"/>
    </source>
</evidence>
<dbReference type="SMART" id="SM01052">
    <property type="entry name" value="CAP_GLY"/>
    <property type="match status" value="1"/>
</dbReference>
<dbReference type="PANTHER" id="PTHR18849">
    <property type="entry name" value="LEUCINE RICH REPEAT PROTEIN"/>
    <property type="match status" value="1"/>
</dbReference>
<evidence type="ECO:0000256" key="5">
    <source>
        <dbReference type="ARBA" id="ARBA00022614"/>
    </source>
</evidence>
<evidence type="ECO:0000256" key="7">
    <source>
        <dbReference type="ARBA" id="ARBA00023186"/>
    </source>
</evidence>